<dbReference type="NCBIfam" id="TIGR04056">
    <property type="entry name" value="OMP_RagA_SusC"/>
    <property type="match status" value="1"/>
</dbReference>
<evidence type="ECO:0000256" key="4">
    <source>
        <dbReference type="ARBA" id="ARBA00022692"/>
    </source>
</evidence>
<sequence length="1133" mass="126425">MKKNVLIFFQDIGRRQKLLLKMKLTLLILFLAFMQLSASVYSQTTRFSFDMNRKQVVEVLREIEEQSNFRFFYQREQVNVERVVSISVQQNTVDEILSALFENQGIRYKVLDNDLIVLTPETKDFSSVLDALQDKKITGTVTDENKEPLPGVTVLVKGTTQGTITDADGNFSISGVPDDATLQFSFVGMETTEMAVAGQSVINVEMVSGAIGLDEIVAIGYGTQKKVNLTGSVAIIDEETLQNRPVTNVSSAMQGLSPGVVVTSTNGRPGAGSTITVRGNTSVNGNPLLVLIDGVEGTLNTVNPDDIASMSVLKDAASAAIYGSRAAGGVILITTKNAKSEKTQFSYSNNFAVRTPTRMPQTNSGLEHAILWNAAYASVGKIGYSDAHIAAIKDPSVSVIPVEAGATVAFASLDNWLHASDVNWLGMMFDQSNYQSHNLSIAKAGDVNYRISVGYIDDGGFFEKWAPDSYKRINGRVNVETDLIDKILSLDVKLAYANENTAGNNIDVNNIYRTPPTMPVKDTNGNYLRYRMQGNAIQEAKERGENSTINNRFDGNFKLTLKIMDGLTFTSLNGGRFNFQQENNYSNFVAKWMADGTMRAQPSPSNYSVTRYSTQYNYMSTQNYITFDKTLATNHKLTLMLGQSAESAKSDQLYAWRNEIVGSNILPALNLGNADNARNGNSLYEWALSSYFGRFNYNFKEKYLFEANFRSDASSRFSEKNQRVLFPSFSAGWRLSEEEFVKNWGVFQNLKLRASWGQMGNQSGLGYYDHIPVYSFNGTYPMGDNLVQWATQEQLASADRTWETIETSNIGIDMQVLNSRLNVTGDYYTKKNKDMLISTVVPSIIGITVPTGNYGTLEVKGWEVAVSWNDKIGTDFNYGLRFNISDQKDELVKYNVTEFSRGLMRVQGYPMAAVFGYRTDGYFATDAEAKSHAYINANATAGDIKYLDLNDDDKITSPNDVVYLGETSPHYVWGFNIDASYKNFDFQALFQGVGKRMISINQESGDPNLINQTQNGWDNYSYTYHNDYWTPDNTNARFPRPTVGQGFNYWYSDHWLEDGAYLRLKNIQLGYSLPKSLLSQVHIDNCRIYVSGENVFEVTNLLDAFDPEIGNGRGGSIIYPLKRTYSVGLNIRF</sequence>
<dbReference type="FunFam" id="2.60.40.1120:FF:000003">
    <property type="entry name" value="Outer membrane protein Omp121"/>
    <property type="match status" value="1"/>
</dbReference>
<dbReference type="InterPro" id="IPR012910">
    <property type="entry name" value="Plug_dom"/>
</dbReference>
<keyword evidence="4 7" id="KW-0812">Transmembrane</keyword>
<keyword evidence="10" id="KW-1185">Reference proteome</keyword>
<dbReference type="Gene3D" id="2.40.170.20">
    <property type="entry name" value="TonB-dependent receptor, beta-barrel domain"/>
    <property type="match status" value="1"/>
</dbReference>
<comment type="similarity">
    <text evidence="7">Belongs to the TonB-dependent receptor family.</text>
</comment>
<gene>
    <name evidence="9" type="ORF">D1614_21085</name>
</gene>
<dbReference type="Gene3D" id="2.170.130.10">
    <property type="entry name" value="TonB-dependent receptor, plug domain"/>
    <property type="match status" value="1"/>
</dbReference>
<evidence type="ECO:0000256" key="6">
    <source>
        <dbReference type="ARBA" id="ARBA00023237"/>
    </source>
</evidence>
<dbReference type="InterPro" id="IPR037066">
    <property type="entry name" value="Plug_dom_sf"/>
</dbReference>
<dbReference type="RefSeq" id="WP_119439981.1">
    <property type="nucleotide sequence ID" value="NZ_QWGR01000019.1"/>
</dbReference>
<dbReference type="GO" id="GO:0009279">
    <property type="term" value="C:cell outer membrane"/>
    <property type="evidence" value="ECO:0007669"/>
    <property type="project" value="UniProtKB-SubCell"/>
</dbReference>
<evidence type="ECO:0000256" key="5">
    <source>
        <dbReference type="ARBA" id="ARBA00023136"/>
    </source>
</evidence>
<dbReference type="EMBL" id="QWGR01000019">
    <property type="protein sequence ID" value="RIJ45807.1"/>
    <property type="molecule type" value="Genomic_DNA"/>
</dbReference>
<evidence type="ECO:0000313" key="9">
    <source>
        <dbReference type="EMBL" id="RIJ45807.1"/>
    </source>
</evidence>
<protein>
    <submittedName>
        <fullName evidence="9">SusC/RagA family TonB-linked outer membrane protein</fullName>
    </submittedName>
</protein>
<evidence type="ECO:0000256" key="7">
    <source>
        <dbReference type="PROSITE-ProRule" id="PRU01360"/>
    </source>
</evidence>
<evidence type="ECO:0000259" key="8">
    <source>
        <dbReference type="SMART" id="SM00965"/>
    </source>
</evidence>
<dbReference type="InterPro" id="IPR036942">
    <property type="entry name" value="Beta-barrel_TonB_sf"/>
</dbReference>
<dbReference type="PROSITE" id="PS52016">
    <property type="entry name" value="TONB_DEPENDENT_REC_3"/>
    <property type="match status" value="1"/>
</dbReference>
<dbReference type="SUPFAM" id="SSF56935">
    <property type="entry name" value="Porins"/>
    <property type="match status" value="1"/>
</dbReference>
<dbReference type="OrthoDB" id="778480at2"/>
<proteinExistence type="inferred from homology"/>
<comment type="caution">
    <text evidence="9">The sequence shown here is derived from an EMBL/GenBank/DDBJ whole genome shotgun (WGS) entry which is preliminary data.</text>
</comment>
<dbReference type="InterPro" id="IPR023997">
    <property type="entry name" value="TonB-dep_OMP_SusC/RagA_CS"/>
</dbReference>
<dbReference type="SUPFAM" id="SSF49464">
    <property type="entry name" value="Carboxypeptidase regulatory domain-like"/>
    <property type="match status" value="1"/>
</dbReference>
<dbReference type="Pfam" id="PF07715">
    <property type="entry name" value="Plug"/>
    <property type="match status" value="1"/>
</dbReference>
<dbReference type="InterPro" id="IPR008969">
    <property type="entry name" value="CarboxyPept-like_regulatory"/>
</dbReference>
<dbReference type="InterPro" id="IPR023996">
    <property type="entry name" value="TonB-dep_OMP_SusC/RagA"/>
</dbReference>
<keyword evidence="6 7" id="KW-0998">Cell outer membrane</keyword>
<comment type="subcellular location">
    <subcellularLocation>
        <location evidence="1 7">Cell outer membrane</location>
        <topology evidence="1 7">Multi-pass membrane protein</topology>
    </subcellularLocation>
</comment>
<feature type="domain" description="Secretin/TonB short N-terminal" evidence="8">
    <location>
        <begin position="69"/>
        <end position="121"/>
    </location>
</feature>
<name>A0A399SUZ5_9BACT</name>
<keyword evidence="5 7" id="KW-0472">Membrane</keyword>
<evidence type="ECO:0000313" key="10">
    <source>
        <dbReference type="Proteomes" id="UP000265926"/>
    </source>
</evidence>
<accession>A0A399SUZ5</accession>
<dbReference type="Pfam" id="PF13715">
    <property type="entry name" value="CarbopepD_reg_2"/>
    <property type="match status" value="1"/>
</dbReference>
<dbReference type="NCBIfam" id="TIGR04057">
    <property type="entry name" value="SusC_RagA_signa"/>
    <property type="match status" value="1"/>
</dbReference>
<dbReference type="SMART" id="SM00965">
    <property type="entry name" value="STN"/>
    <property type="match status" value="1"/>
</dbReference>
<dbReference type="Gene3D" id="2.60.40.1120">
    <property type="entry name" value="Carboxypeptidase-like, regulatory domain"/>
    <property type="match status" value="1"/>
</dbReference>
<organism evidence="9 10">
    <name type="scientific">Maribellus luteus</name>
    <dbReference type="NCBI Taxonomy" id="2305463"/>
    <lineage>
        <taxon>Bacteria</taxon>
        <taxon>Pseudomonadati</taxon>
        <taxon>Bacteroidota</taxon>
        <taxon>Bacteroidia</taxon>
        <taxon>Marinilabiliales</taxon>
        <taxon>Prolixibacteraceae</taxon>
        <taxon>Maribellus</taxon>
    </lineage>
</organism>
<evidence type="ECO:0000256" key="2">
    <source>
        <dbReference type="ARBA" id="ARBA00022448"/>
    </source>
</evidence>
<dbReference type="InterPro" id="IPR011662">
    <property type="entry name" value="Secretin/TonB_short_N"/>
</dbReference>
<keyword evidence="2 7" id="KW-0813">Transport</keyword>
<evidence type="ECO:0000256" key="3">
    <source>
        <dbReference type="ARBA" id="ARBA00022452"/>
    </source>
</evidence>
<dbReference type="AlphaFoldDB" id="A0A399SUZ5"/>
<dbReference type="Proteomes" id="UP000265926">
    <property type="component" value="Unassembled WGS sequence"/>
</dbReference>
<evidence type="ECO:0000256" key="1">
    <source>
        <dbReference type="ARBA" id="ARBA00004571"/>
    </source>
</evidence>
<dbReference type="Pfam" id="PF07660">
    <property type="entry name" value="STN"/>
    <property type="match status" value="1"/>
</dbReference>
<reference evidence="9 10" key="1">
    <citation type="submission" date="2018-08" db="EMBL/GenBank/DDBJ databases">
        <title>Pallidiluteibacterium maritimus gen. nov., sp. nov., isolated from coastal sediment.</title>
        <authorList>
            <person name="Zhou L.Y."/>
        </authorList>
    </citation>
    <scope>NUCLEOTIDE SEQUENCE [LARGE SCALE GENOMIC DNA]</scope>
    <source>
        <strain evidence="9 10">XSD2</strain>
    </source>
</reference>
<keyword evidence="3 7" id="KW-1134">Transmembrane beta strand</keyword>
<dbReference type="InterPro" id="IPR039426">
    <property type="entry name" value="TonB-dep_rcpt-like"/>
</dbReference>